<dbReference type="EMBL" id="JBCLSQ010000004">
    <property type="protein sequence ID" value="MEY8537303.1"/>
    <property type="molecule type" value="Genomic_DNA"/>
</dbReference>
<evidence type="ECO:0000313" key="2">
    <source>
        <dbReference type="EMBL" id="MEY8537303.1"/>
    </source>
</evidence>
<feature type="coiled-coil region" evidence="1">
    <location>
        <begin position="364"/>
        <end position="391"/>
    </location>
</feature>
<accession>A0ABV4D6D5</accession>
<dbReference type="Proteomes" id="UP001565242">
    <property type="component" value="Unassembled WGS sequence"/>
</dbReference>
<evidence type="ECO:0000256" key="1">
    <source>
        <dbReference type="SAM" id="Coils"/>
    </source>
</evidence>
<reference evidence="2 3" key="1">
    <citation type="submission" date="2024-03" db="EMBL/GenBank/DDBJ databases">
        <title>Mouse gut bacterial collection (mGBC) of GemPharmatech.</title>
        <authorList>
            <person name="He Y."/>
            <person name="Dong L."/>
            <person name="Wu D."/>
            <person name="Gao X."/>
            <person name="Lin Z."/>
        </authorList>
    </citation>
    <scope>NUCLEOTIDE SEQUENCE [LARGE SCALE GENOMIC DNA]</scope>
    <source>
        <strain evidence="2 3">20-218</strain>
    </source>
</reference>
<evidence type="ECO:0000313" key="3">
    <source>
        <dbReference type="Proteomes" id="UP001565242"/>
    </source>
</evidence>
<gene>
    <name evidence="2" type="ORF">AALM99_02420</name>
</gene>
<keyword evidence="1" id="KW-0175">Coiled coil</keyword>
<organism evidence="2 3">
    <name type="scientific">Lactococcus muris</name>
    <dbReference type="NCBI Taxonomy" id="2941330"/>
    <lineage>
        <taxon>Bacteria</taxon>
        <taxon>Bacillati</taxon>
        <taxon>Bacillota</taxon>
        <taxon>Bacilli</taxon>
        <taxon>Lactobacillales</taxon>
        <taxon>Streptococcaceae</taxon>
        <taxon>Lactococcus</taxon>
    </lineage>
</organism>
<name>A0ABV4D6D5_9LACT</name>
<protein>
    <submittedName>
        <fullName evidence="2">Uncharacterized protein</fullName>
    </submittedName>
</protein>
<keyword evidence="3" id="KW-1185">Reference proteome</keyword>
<comment type="caution">
    <text evidence="2">The sequence shown here is derived from an EMBL/GenBank/DDBJ whole genome shotgun (WGS) entry which is preliminary data.</text>
</comment>
<sequence length="406" mass="46037">MNSDKILRDLNQQVYLVDPAYKGGKYVTYVAKSDNQLKSREENTLKLSGGQEFRVISVENGKWGFQGMAVAPVKGGHVDYSQVTVVAAGTDPSQPIDLLEALDAVTDIGSLQESSAEQFVKDIMENHPNWKITQLSGYSQSAYMLKVGAKFHIPTTVFNGWFQYGSLSKREKEFMKSHSDWFINYRRKNDNVTVWNDFNSEFFNSEDYGTIVWLDGDSHDLADWKFDKDGMVKLPKSSAMTAARIKQSQSLLNVRFSQAMFQLEYLRTNFLESGGELSSSEEIYLDSAQALAIVSTARAEFNLALSKVMKLYQDGIKQVEEHWQETLSEAMSIGNQLDKWEVYEALEEAGFTHEAIVGTPTQIYQHKISQVKRTSEKFENLENKIKAKISEVVSRDQELAQELKSL</sequence>
<dbReference type="RefSeq" id="WP_369917759.1">
    <property type="nucleotide sequence ID" value="NZ_JBCLSQ010000004.1"/>
</dbReference>
<proteinExistence type="predicted"/>